<keyword evidence="1" id="KW-0067">ATP-binding</keyword>
<dbReference type="AlphaFoldDB" id="A0A1F6XJP7"/>
<comment type="caution">
    <text evidence="3">The sequence shown here is derived from an EMBL/GenBank/DDBJ whole genome shotgun (WGS) entry which is preliminary data.</text>
</comment>
<evidence type="ECO:0000259" key="2">
    <source>
        <dbReference type="PROSITE" id="PS50975"/>
    </source>
</evidence>
<dbReference type="InterPro" id="IPR053269">
    <property type="entry name" value="Asp-Met_ligase"/>
</dbReference>
<evidence type="ECO:0000313" key="4">
    <source>
        <dbReference type="Proteomes" id="UP000176629"/>
    </source>
</evidence>
<accession>A0A1F6XJP7</accession>
<gene>
    <name evidence="3" type="ORF">A3A03_03790</name>
</gene>
<dbReference type="Proteomes" id="UP000176629">
    <property type="component" value="Unassembled WGS sequence"/>
</dbReference>
<sequence length="426" mass="48449">MLCLDDDKWQIMLTLSDYFPKNTEYFYSYPVGDTFYFYNAGDPVDDELISARLLVCAGEDIKVVVYNSILKDGSLKLLRENSDISFVGEDQIIPLPETINEDVLGNERNEVITEALLERTSSGNLIMAQPILDERLINDYQIDPKLSIWLNDKKNLDQYVPASLLPKRYAEFVNGKDLFDSKIKLPIPCVVKISASSSGEGIRLCLTREALEQAKVDFKERTGTLFVEEHISYTHNIGFQFGIPFNKPRFFPSHIIGYNHQVTAADGEFLGGFIYAKEWDAKIEEVKTVLETEILPKIQEKDWYGVGSFDVLIDAEGKFYIIDSNFRTTGMTAYVLLTKNNQIGKSMISFTATFKGTEKEFIKRVLSLNHGKKKILTIISLTKKDDEYRFNAALLFDQRKELPALALKLTDQGVKSVVLEMLKKEA</sequence>
<dbReference type="STRING" id="1801773.A3A03_03790"/>
<feature type="domain" description="ATP-grasp" evidence="2">
    <location>
        <begin position="157"/>
        <end position="352"/>
    </location>
</feature>
<dbReference type="SUPFAM" id="SSF56059">
    <property type="entry name" value="Glutathione synthetase ATP-binding domain-like"/>
    <property type="match status" value="1"/>
</dbReference>
<name>A0A1F6XJP7_9BACT</name>
<dbReference type="EMBL" id="MFUX01000024">
    <property type="protein sequence ID" value="OGI94389.1"/>
    <property type="molecule type" value="Genomic_DNA"/>
</dbReference>
<dbReference type="InterPro" id="IPR011761">
    <property type="entry name" value="ATP-grasp"/>
</dbReference>
<reference evidence="3 4" key="1">
    <citation type="journal article" date="2016" name="Nat. Commun.">
        <title>Thousands of microbial genomes shed light on interconnected biogeochemical processes in an aquifer system.</title>
        <authorList>
            <person name="Anantharaman K."/>
            <person name="Brown C.T."/>
            <person name="Hug L.A."/>
            <person name="Sharon I."/>
            <person name="Castelle C.J."/>
            <person name="Probst A.J."/>
            <person name="Thomas B.C."/>
            <person name="Singh A."/>
            <person name="Wilkins M.J."/>
            <person name="Karaoz U."/>
            <person name="Brodie E.L."/>
            <person name="Williams K.H."/>
            <person name="Hubbard S.S."/>
            <person name="Banfield J.F."/>
        </authorList>
    </citation>
    <scope>NUCLEOTIDE SEQUENCE [LARGE SCALE GENOMIC DNA]</scope>
</reference>
<evidence type="ECO:0000256" key="1">
    <source>
        <dbReference type="PROSITE-ProRule" id="PRU00409"/>
    </source>
</evidence>
<dbReference type="PANTHER" id="PTHR37018">
    <property type="entry name" value="CULTURE SPECIFIC PROTEIN, PUTATIVE (AFU_ORTHOLOGUE AFUA_2G00130)-RELATED"/>
    <property type="match status" value="1"/>
</dbReference>
<dbReference type="PANTHER" id="PTHR37018:SF1">
    <property type="entry name" value="CULTURE SPECIFIC PROTEIN, PUTATIVE (AFU_ORTHOLOGUE AFUA_2G00130)-RELATED"/>
    <property type="match status" value="1"/>
</dbReference>
<dbReference type="GO" id="GO:0046872">
    <property type="term" value="F:metal ion binding"/>
    <property type="evidence" value="ECO:0007669"/>
    <property type="project" value="InterPro"/>
</dbReference>
<proteinExistence type="predicted"/>
<protein>
    <recommendedName>
        <fullName evidence="2">ATP-grasp domain-containing protein</fullName>
    </recommendedName>
</protein>
<keyword evidence="1" id="KW-0547">Nucleotide-binding</keyword>
<dbReference type="GO" id="GO:0005524">
    <property type="term" value="F:ATP binding"/>
    <property type="evidence" value="ECO:0007669"/>
    <property type="project" value="UniProtKB-UniRule"/>
</dbReference>
<dbReference type="PROSITE" id="PS50975">
    <property type="entry name" value="ATP_GRASP"/>
    <property type="match status" value="1"/>
</dbReference>
<organism evidence="3 4">
    <name type="scientific">Candidatus Nomurabacteria bacterium RIFCSPLOWO2_01_FULL_40_18</name>
    <dbReference type="NCBI Taxonomy" id="1801773"/>
    <lineage>
        <taxon>Bacteria</taxon>
        <taxon>Candidatus Nomuraibacteriota</taxon>
    </lineage>
</organism>
<evidence type="ECO:0000313" key="3">
    <source>
        <dbReference type="EMBL" id="OGI94389.1"/>
    </source>
</evidence>